<reference evidence="20 21" key="1">
    <citation type="journal article" date="2013" name="Nat. Commun.">
        <title>The evolution and pathogenic mechanisms of the rice sheath blight pathogen.</title>
        <authorList>
            <person name="Zheng A."/>
            <person name="Lin R."/>
            <person name="Xu L."/>
            <person name="Qin P."/>
            <person name="Tang C."/>
            <person name="Ai P."/>
            <person name="Zhang D."/>
            <person name="Liu Y."/>
            <person name="Sun Z."/>
            <person name="Feng H."/>
            <person name="Wang Y."/>
            <person name="Chen Y."/>
            <person name="Liang X."/>
            <person name="Fu R."/>
            <person name="Li Q."/>
            <person name="Zhang J."/>
            <person name="Yu X."/>
            <person name="Xie Z."/>
            <person name="Ding L."/>
            <person name="Guan P."/>
            <person name="Tang J."/>
            <person name="Liang Y."/>
            <person name="Wang S."/>
            <person name="Deng Q."/>
            <person name="Li S."/>
            <person name="Zhu J."/>
            <person name="Wang L."/>
            <person name="Liu H."/>
            <person name="Li P."/>
        </authorList>
    </citation>
    <scope>NUCLEOTIDE SEQUENCE [LARGE SCALE GENOMIC DNA]</scope>
    <source>
        <strain evidence="21">AG-1 IA</strain>
    </source>
</reference>
<dbReference type="InterPro" id="IPR041796">
    <property type="entry name" value="Mre11_N"/>
</dbReference>
<dbReference type="GO" id="GO:0008296">
    <property type="term" value="F:3'-5'-DNA exonuclease activity"/>
    <property type="evidence" value="ECO:0007669"/>
    <property type="project" value="InterPro"/>
</dbReference>
<evidence type="ECO:0000256" key="17">
    <source>
        <dbReference type="PIRSR" id="PIRSR000882-1"/>
    </source>
</evidence>
<evidence type="ECO:0000256" key="4">
    <source>
        <dbReference type="ARBA" id="ARBA00009028"/>
    </source>
</evidence>
<dbReference type="GO" id="GO:0000723">
    <property type="term" value="P:telomere maintenance"/>
    <property type="evidence" value="ECO:0007669"/>
    <property type="project" value="TreeGrafter"/>
</dbReference>
<dbReference type="PANTHER" id="PTHR10139:SF1">
    <property type="entry name" value="DOUBLE-STRAND BREAK REPAIR PROTEIN MRE11"/>
    <property type="match status" value="1"/>
</dbReference>
<feature type="compositionally biased region" description="Acidic residues" evidence="18">
    <location>
        <begin position="656"/>
        <end position="667"/>
    </location>
</feature>
<evidence type="ECO:0000256" key="5">
    <source>
        <dbReference type="ARBA" id="ARBA00022454"/>
    </source>
</evidence>
<evidence type="ECO:0000256" key="3">
    <source>
        <dbReference type="ARBA" id="ARBA00004286"/>
    </source>
</evidence>
<dbReference type="Proteomes" id="UP000011668">
    <property type="component" value="Unassembled WGS sequence"/>
</dbReference>
<dbReference type="Pfam" id="PF00149">
    <property type="entry name" value="Metallophos"/>
    <property type="match status" value="1"/>
</dbReference>
<evidence type="ECO:0000313" key="20">
    <source>
        <dbReference type="EMBL" id="ELU39516.1"/>
    </source>
</evidence>
<dbReference type="SUPFAM" id="SSF56300">
    <property type="entry name" value="Metallo-dependent phosphatases"/>
    <property type="match status" value="1"/>
</dbReference>
<evidence type="ECO:0000256" key="8">
    <source>
        <dbReference type="ARBA" id="ARBA00022759"/>
    </source>
</evidence>
<evidence type="ECO:0000256" key="7">
    <source>
        <dbReference type="ARBA" id="ARBA00022723"/>
    </source>
</evidence>
<dbReference type="AlphaFoldDB" id="L8WMY1"/>
<evidence type="ECO:0000256" key="15">
    <source>
        <dbReference type="ARBA" id="ARBA00023254"/>
    </source>
</evidence>
<feature type="compositionally biased region" description="Low complexity" evidence="18">
    <location>
        <begin position="753"/>
        <end position="766"/>
    </location>
</feature>
<dbReference type="EMBL" id="AFRT01001737">
    <property type="protein sequence ID" value="ELU39516.1"/>
    <property type="molecule type" value="Genomic_DNA"/>
</dbReference>
<keyword evidence="21" id="KW-1185">Reference proteome</keyword>
<dbReference type="GO" id="GO:0007095">
    <property type="term" value="P:mitotic G2 DNA damage checkpoint signaling"/>
    <property type="evidence" value="ECO:0007669"/>
    <property type="project" value="TreeGrafter"/>
</dbReference>
<sequence length="811" mass="89479">MAWIGCLLLLTINQRPNRLEVTESSIERHRYRRDLMSACIALLESEGTTKHPDRHVTNASPVSFSAFEPPNKDVDYKPVIMFRQERVALPPISDELPDDTIKIMLATDNHIGYNERDPIRGQDSINTFKEILELARKHDVDFILLAGDLFHENRPSRDSLYRTMALLREYTLNDKPVQIELLSNPDEGKADGFNFPAINYEDPNLNVGIPVFSIHGNHDDPQGAGPDGALCALDMLSVAGLINYIGKSDLSASDDPNAGIQIKPVLLRKGTTQLALYGVGNVKDQRMHFELRSNRVKMFMPKDKDDCVKRGPLEAVPEGMFDDSINLVVWGHEHDCRIVPEPVAGKEYFITQPGSSVATSLADGEAIPKHVALLEIQHNTFQLTPIPLQTVRPFVLDDVNLSEAAETDGIDITNQVSVMKFLRERVNALIDQAQEEWHERNEAAGISPAEAGEMMLPLVRLKSDSVKSSSVESPTPGMFWSSTEQKQWPRVRHSKRFETMMSDTSFISGKVVADEPELSIDDPTIPVAEKLQKVRVQNLVREYLAAQELQLLGELGMSDAIQTFVEKDENRSISEFVSKSLKAYEKKLNTREIHEANLDDAVSEVFLAQHEKEYQETQLGKVPKAKGKARAKEDEDTHSVDSMEVDDEMLAGVGGGDDDEAFSEEEPLPPPKKTTTSRATKGSTSKAASKSTAKPATKVPTKKGTRGKQLFVPDSDEDEAEIIDMPDDDDDDDEPEPEPAPKPRGRAGILSGATKKAPAKKATAVKGRQTKLTMGASQASTRAPRAAAKSARSKVQAALGWGYGASYLTSG</sequence>
<proteinExistence type="inferred from homology"/>
<feature type="compositionally biased region" description="Low complexity" evidence="18">
    <location>
        <begin position="776"/>
        <end position="788"/>
    </location>
</feature>
<organism evidence="20 21">
    <name type="scientific">Thanatephorus cucumeris (strain AG1-IA)</name>
    <name type="common">Rice sheath blight fungus</name>
    <name type="synonym">Rhizoctonia solani</name>
    <dbReference type="NCBI Taxonomy" id="983506"/>
    <lineage>
        <taxon>Eukaryota</taxon>
        <taxon>Fungi</taxon>
        <taxon>Dikarya</taxon>
        <taxon>Basidiomycota</taxon>
        <taxon>Agaricomycotina</taxon>
        <taxon>Agaricomycetes</taxon>
        <taxon>Cantharellales</taxon>
        <taxon>Ceratobasidiaceae</taxon>
        <taxon>Rhizoctonia</taxon>
        <taxon>Rhizoctonia solani AG-1</taxon>
    </lineage>
</organism>
<keyword evidence="13 16" id="KW-0464">Manganese</keyword>
<dbReference type="InterPro" id="IPR003701">
    <property type="entry name" value="Mre11"/>
</dbReference>
<dbReference type="GO" id="GO:0006303">
    <property type="term" value="P:double-strand break repair via nonhomologous end joining"/>
    <property type="evidence" value="ECO:0007669"/>
    <property type="project" value="TreeGrafter"/>
</dbReference>
<dbReference type="Gene3D" id="3.60.21.10">
    <property type="match status" value="1"/>
</dbReference>
<keyword evidence="14 16" id="KW-0539">Nucleus</keyword>
<evidence type="ECO:0000256" key="18">
    <source>
        <dbReference type="SAM" id="MobiDB-lite"/>
    </source>
</evidence>
<feature type="compositionally biased region" description="Low complexity" evidence="18">
    <location>
        <begin position="673"/>
        <end position="699"/>
    </location>
</feature>
<evidence type="ECO:0000256" key="13">
    <source>
        <dbReference type="ARBA" id="ARBA00023211"/>
    </source>
</evidence>
<keyword evidence="10 16" id="KW-0378">Hydrolase</keyword>
<dbReference type="PIRSF" id="PIRSF000882">
    <property type="entry name" value="DSB_repair_MRE11"/>
    <property type="match status" value="1"/>
</dbReference>
<feature type="domain" description="Mre11 DNA-binding" evidence="19">
    <location>
        <begin position="381"/>
        <end position="564"/>
    </location>
</feature>
<dbReference type="GO" id="GO:0031573">
    <property type="term" value="P:mitotic intra-S DNA damage checkpoint signaling"/>
    <property type="evidence" value="ECO:0007669"/>
    <property type="project" value="TreeGrafter"/>
</dbReference>
<evidence type="ECO:0000256" key="10">
    <source>
        <dbReference type="ARBA" id="ARBA00022801"/>
    </source>
</evidence>
<feature type="compositionally biased region" description="Basic and acidic residues" evidence="18">
    <location>
        <begin position="630"/>
        <end position="641"/>
    </location>
</feature>
<dbReference type="InterPro" id="IPR007281">
    <property type="entry name" value="Mre11_DNA-bd"/>
</dbReference>
<dbReference type="Pfam" id="PF04152">
    <property type="entry name" value="Mre11_DNA_bind"/>
    <property type="match status" value="1"/>
</dbReference>
<dbReference type="GO" id="GO:0000724">
    <property type="term" value="P:double-strand break repair via homologous recombination"/>
    <property type="evidence" value="ECO:0007669"/>
    <property type="project" value="TreeGrafter"/>
</dbReference>
<dbReference type="Gene3D" id="3.30.110.110">
    <property type="entry name" value="Mre11, capping domain"/>
    <property type="match status" value="1"/>
</dbReference>
<protein>
    <recommendedName>
        <fullName evidence="16">Double-strand break repair protein</fullName>
    </recommendedName>
</protein>
<dbReference type="PANTHER" id="PTHR10139">
    <property type="entry name" value="DOUBLE-STRAND BREAK REPAIR PROTEIN MRE11"/>
    <property type="match status" value="1"/>
</dbReference>
<gene>
    <name evidence="20" type="ORF">AG1IA_06456</name>
</gene>
<comment type="subcellular location">
    <subcellularLocation>
        <location evidence="3">Chromosome</location>
    </subcellularLocation>
    <subcellularLocation>
        <location evidence="2 16">Nucleus</location>
    </subcellularLocation>
</comment>
<dbReference type="InterPro" id="IPR038487">
    <property type="entry name" value="Mre11_capping_dom"/>
</dbReference>
<comment type="function">
    <text evidence="16">Core component of the MRN complex, which plays a central role in double-strand break (DSB) repair, DNA recombination, maintenance of telomere integrity and meiosis. The MRN complex is involved in the repair of DNA double-strand breaks (DSBs) via homologous recombination (HR), an error-free mechanism which primarily occurs during S and G2 phases. The complex (1) mediates the end resection of damaged DNA, which generates proper single-stranded DNA, a key initial steps in HR, and is (2) required for the recruitment of other repair factors and efficient activation of ATM and ATR upon DNA damage. Within the MRN complex, MRE11 possesses both single-strand endonuclease activity and double-strand-specific 3'-5' exonuclease activity. MRE11 first endonucleolytically cleaves the 5' strand at DNA DSB ends to prevent non-homologous end joining (NHEJ) and licence HR. It then generates a single-stranded DNA gap via 3' to 5' exonucleolytic degradation, which is required for single-strand invasion and recombination.</text>
</comment>
<dbReference type="HOGENOM" id="CLU_009535_3_1_1"/>
<keyword evidence="7" id="KW-0479">Metal-binding</keyword>
<evidence type="ECO:0000256" key="1">
    <source>
        <dbReference type="ARBA" id="ARBA00001936"/>
    </source>
</evidence>
<comment type="cofactor">
    <cofactor evidence="1 16">
        <name>Mn(2+)</name>
        <dbReference type="ChEBI" id="CHEBI:29035"/>
    </cofactor>
</comment>
<dbReference type="GO" id="GO:0030145">
    <property type="term" value="F:manganese ion binding"/>
    <property type="evidence" value="ECO:0007669"/>
    <property type="project" value="UniProtKB-UniRule"/>
</dbReference>
<keyword evidence="12 16" id="KW-0234">DNA repair</keyword>
<evidence type="ECO:0000256" key="16">
    <source>
        <dbReference type="PIRNR" id="PIRNR000882"/>
    </source>
</evidence>
<keyword evidence="15 16" id="KW-0469">Meiosis</keyword>
<feature type="compositionally biased region" description="Acidic residues" evidence="18">
    <location>
        <begin position="714"/>
        <end position="737"/>
    </location>
</feature>
<evidence type="ECO:0000313" key="21">
    <source>
        <dbReference type="Proteomes" id="UP000011668"/>
    </source>
</evidence>
<dbReference type="InterPro" id="IPR029052">
    <property type="entry name" value="Metallo-depent_PP-like"/>
</dbReference>
<dbReference type="GO" id="GO:0035861">
    <property type="term" value="C:site of double-strand break"/>
    <property type="evidence" value="ECO:0007669"/>
    <property type="project" value="TreeGrafter"/>
</dbReference>
<comment type="caution">
    <text evidence="20">The sequence shown here is derived from an EMBL/GenBank/DDBJ whole genome shotgun (WGS) entry which is preliminary data.</text>
</comment>
<dbReference type="InterPro" id="IPR004843">
    <property type="entry name" value="Calcineurin-like_PHP"/>
</dbReference>
<evidence type="ECO:0000256" key="14">
    <source>
        <dbReference type="ARBA" id="ARBA00023242"/>
    </source>
</evidence>
<keyword evidence="11 16" id="KW-0269">Exonuclease</keyword>
<dbReference type="GO" id="GO:0097552">
    <property type="term" value="P:mitochondrial double-strand break repair via homologous recombination"/>
    <property type="evidence" value="ECO:0007669"/>
    <property type="project" value="TreeGrafter"/>
</dbReference>
<keyword evidence="6 16" id="KW-0540">Nuclease</keyword>
<comment type="similarity">
    <text evidence="4 16">Belongs to the MRE11/RAD32 family.</text>
</comment>
<dbReference type="FunFam" id="3.60.21.10:FF:000011">
    <property type="entry name" value="Double-strand break repair protein"/>
    <property type="match status" value="1"/>
</dbReference>
<keyword evidence="8 16" id="KW-0255">Endonuclease</keyword>
<evidence type="ECO:0000256" key="2">
    <source>
        <dbReference type="ARBA" id="ARBA00004123"/>
    </source>
</evidence>
<keyword evidence="9 16" id="KW-0227">DNA damage</keyword>
<dbReference type="STRING" id="983506.L8WMY1"/>
<dbReference type="OrthoDB" id="30417at2759"/>
<dbReference type="GO" id="GO:0000014">
    <property type="term" value="F:single-stranded DNA endodeoxyribonuclease activity"/>
    <property type="evidence" value="ECO:0007669"/>
    <property type="project" value="TreeGrafter"/>
</dbReference>
<evidence type="ECO:0000256" key="6">
    <source>
        <dbReference type="ARBA" id="ARBA00022722"/>
    </source>
</evidence>
<evidence type="ECO:0000256" key="12">
    <source>
        <dbReference type="ARBA" id="ARBA00023204"/>
    </source>
</evidence>
<dbReference type="SMART" id="SM01347">
    <property type="entry name" value="Mre11_DNA_bind"/>
    <property type="match status" value="1"/>
</dbReference>
<dbReference type="GO" id="GO:0042138">
    <property type="term" value="P:meiotic DNA double-strand break formation"/>
    <property type="evidence" value="ECO:0007669"/>
    <property type="project" value="TreeGrafter"/>
</dbReference>
<feature type="region of interest" description="Disordered" evidence="18">
    <location>
        <begin position="617"/>
        <end position="788"/>
    </location>
</feature>
<accession>L8WMY1</accession>
<dbReference type="CDD" id="cd00840">
    <property type="entry name" value="MPP_Mre11_N"/>
    <property type="match status" value="1"/>
</dbReference>
<keyword evidence="5" id="KW-0158">Chromosome</keyword>
<dbReference type="GO" id="GO:0030870">
    <property type="term" value="C:Mre11 complex"/>
    <property type="evidence" value="ECO:0007669"/>
    <property type="project" value="UniProtKB-UniRule"/>
</dbReference>
<dbReference type="OMA" id="NIKDERM"/>
<feature type="active site" description="Proton donor" evidence="17">
    <location>
        <position position="218"/>
    </location>
</feature>
<evidence type="ECO:0000256" key="11">
    <source>
        <dbReference type="ARBA" id="ARBA00022839"/>
    </source>
</evidence>
<evidence type="ECO:0000256" key="9">
    <source>
        <dbReference type="ARBA" id="ARBA00022763"/>
    </source>
</evidence>
<evidence type="ECO:0000259" key="19">
    <source>
        <dbReference type="SMART" id="SM01347"/>
    </source>
</evidence>
<name>L8WMY1_THACA</name>